<evidence type="ECO:0000256" key="1">
    <source>
        <dbReference type="PROSITE-ProRule" id="PRU00723"/>
    </source>
</evidence>
<dbReference type="InterPro" id="IPR000571">
    <property type="entry name" value="Znf_CCCH"/>
</dbReference>
<feature type="compositionally biased region" description="Basic and acidic residues" evidence="2">
    <location>
        <begin position="39"/>
        <end position="48"/>
    </location>
</feature>
<gene>
    <name evidence="4" type="ORF">XELAEV_18009620mg</name>
</gene>
<dbReference type="GO" id="GO:0008270">
    <property type="term" value="F:zinc ion binding"/>
    <property type="evidence" value="ECO:0007669"/>
    <property type="project" value="UniProtKB-KW"/>
</dbReference>
<feature type="region of interest" description="Disordered" evidence="2">
    <location>
        <begin position="1"/>
        <end position="56"/>
    </location>
</feature>
<evidence type="ECO:0000259" key="3">
    <source>
        <dbReference type="PROSITE" id="PS50103"/>
    </source>
</evidence>
<feature type="domain" description="C3H1-type" evidence="3">
    <location>
        <begin position="179"/>
        <end position="206"/>
    </location>
</feature>
<accession>A0A974I0L5</accession>
<feature type="compositionally biased region" description="Basic and acidic residues" evidence="2">
    <location>
        <begin position="1"/>
        <end position="14"/>
    </location>
</feature>
<organism evidence="4 5">
    <name type="scientific">Xenopus laevis</name>
    <name type="common">African clawed frog</name>
    <dbReference type="NCBI Taxonomy" id="8355"/>
    <lineage>
        <taxon>Eukaryota</taxon>
        <taxon>Metazoa</taxon>
        <taxon>Chordata</taxon>
        <taxon>Craniata</taxon>
        <taxon>Vertebrata</taxon>
        <taxon>Euteleostomi</taxon>
        <taxon>Amphibia</taxon>
        <taxon>Batrachia</taxon>
        <taxon>Anura</taxon>
        <taxon>Pipoidea</taxon>
        <taxon>Pipidae</taxon>
        <taxon>Xenopodinae</taxon>
        <taxon>Xenopus</taxon>
        <taxon>Xenopus</taxon>
    </lineage>
</organism>
<dbReference type="PROSITE" id="PS50103">
    <property type="entry name" value="ZF_C3H1"/>
    <property type="match status" value="1"/>
</dbReference>
<keyword evidence="1" id="KW-0479">Metal-binding</keyword>
<name>A0A974I0L5_XENLA</name>
<evidence type="ECO:0000256" key="2">
    <source>
        <dbReference type="SAM" id="MobiDB-lite"/>
    </source>
</evidence>
<reference evidence="5" key="1">
    <citation type="journal article" date="2016" name="Nature">
        <title>Genome evolution in the allotetraploid frog Xenopus laevis.</title>
        <authorList>
            <person name="Session A.M."/>
            <person name="Uno Y."/>
            <person name="Kwon T."/>
            <person name="Chapman J.A."/>
            <person name="Toyoda A."/>
            <person name="Takahashi S."/>
            <person name="Fukui A."/>
            <person name="Hikosaka A."/>
            <person name="Suzuki A."/>
            <person name="Kondo M."/>
            <person name="van Heeringen S.J."/>
            <person name="Quigley I."/>
            <person name="Heinz S."/>
            <person name="Ogino H."/>
            <person name="Ochi H."/>
            <person name="Hellsten U."/>
            <person name="Lyons J.B."/>
            <person name="Simakov O."/>
            <person name="Putnam N."/>
            <person name="Stites J."/>
            <person name="Kuroki Y."/>
            <person name="Tanaka T."/>
            <person name="Michiue T."/>
            <person name="Watanabe M."/>
            <person name="Bogdanovic O."/>
            <person name="Lister R."/>
            <person name="Georgiou G."/>
            <person name="Paranjpe S.S."/>
            <person name="van Kruijsbergen I."/>
            <person name="Shu S."/>
            <person name="Carlson J."/>
            <person name="Kinoshita T."/>
            <person name="Ohta Y."/>
            <person name="Mawaribuchi S."/>
            <person name="Jenkins J."/>
            <person name="Grimwood J."/>
            <person name="Schmutz J."/>
            <person name="Mitros T."/>
            <person name="Mozaffari S.V."/>
            <person name="Suzuki Y."/>
            <person name="Haramoto Y."/>
            <person name="Yamamoto T.S."/>
            <person name="Takagi C."/>
            <person name="Heald R."/>
            <person name="Miller K."/>
            <person name="Haudenschild C."/>
            <person name="Kitzman J."/>
            <person name="Nakayama T."/>
            <person name="Izutsu Y."/>
            <person name="Robert J."/>
            <person name="Fortriede J."/>
            <person name="Burns K."/>
            <person name="Lotay V."/>
            <person name="Karimi K."/>
            <person name="Yasuoka Y."/>
            <person name="Dichmann D.S."/>
            <person name="Flajnik M.F."/>
            <person name="Houston D.W."/>
            <person name="Shendure J."/>
            <person name="DuPasquier L."/>
            <person name="Vize P.D."/>
            <person name="Zorn A.M."/>
            <person name="Ito M."/>
            <person name="Marcotte E.M."/>
            <person name="Wallingford J.B."/>
            <person name="Ito Y."/>
            <person name="Asashima M."/>
            <person name="Ueno N."/>
            <person name="Matsuda Y."/>
            <person name="Veenstra G.J."/>
            <person name="Fujiyama A."/>
            <person name="Harland R.M."/>
            <person name="Taira M."/>
            <person name="Rokhsar D.S."/>
        </authorList>
    </citation>
    <scope>NUCLEOTIDE SEQUENCE [LARGE SCALE GENOMIC DNA]</scope>
    <source>
        <strain evidence="5">J</strain>
    </source>
</reference>
<evidence type="ECO:0000313" key="5">
    <source>
        <dbReference type="Proteomes" id="UP000694892"/>
    </source>
</evidence>
<sequence length="248" mass="27639">MGEKGNFHVSKDNIPDPITGLLSGADLSDRFLHAPNPRADSKEREQEQHGACPSSNSQRFNIEKFVKCKEHRKEEDEYRGQYRLIPRTFGNWMQAFAILASILGEKHPEQCLALFCYLDGIWDAQRVYEARTAVESQRNRVWMWVMNNKGYQGYAGAGDVGSQPFPGSSSRQSTSLAGAQKRGVCWSYNDSQCKWGASCRFRHECSGCAGAHPVSKCYKKHKSGYPKPSFGKGGDTLSSCSSALHLTS</sequence>
<keyword evidence="1" id="KW-0862">Zinc</keyword>
<dbReference type="Proteomes" id="UP000694892">
    <property type="component" value="Chromosome 1S"/>
</dbReference>
<feature type="zinc finger region" description="C3H1-type" evidence="1">
    <location>
        <begin position="179"/>
        <end position="206"/>
    </location>
</feature>
<proteinExistence type="predicted"/>
<protein>
    <recommendedName>
        <fullName evidence="3">C3H1-type domain-containing protein</fullName>
    </recommendedName>
</protein>
<dbReference type="EMBL" id="CM004467">
    <property type="protein sequence ID" value="OCT97397.1"/>
    <property type="molecule type" value="Genomic_DNA"/>
</dbReference>
<evidence type="ECO:0000313" key="4">
    <source>
        <dbReference type="EMBL" id="OCT97397.1"/>
    </source>
</evidence>
<keyword evidence="1" id="KW-0863">Zinc-finger</keyword>
<dbReference type="AlphaFoldDB" id="A0A974I0L5"/>